<proteinExistence type="predicted"/>
<evidence type="ECO:0000256" key="2">
    <source>
        <dbReference type="ARBA" id="ARBA00022630"/>
    </source>
</evidence>
<keyword evidence="4" id="KW-0521">NADP</keyword>
<dbReference type="Gene3D" id="3.20.20.70">
    <property type="entry name" value="Aldolase class I"/>
    <property type="match status" value="1"/>
</dbReference>
<keyword evidence="5" id="KW-0560">Oxidoreductase</keyword>
<keyword evidence="2" id="KW-0285">Flavoprotein</keyword>
<evidence type="ECO:0000256" key="5">
    <source>
        <dbReference type="ARBA" id="ARBA00023002"/>
    </source>
</evidence>
<dbReference type="PANTHER" id="PTHR43303:SF4">
    <property type="entry name" value="NADPH DEHYDROGENASE C23G7.10C-RELATED"/>
    <property type="match status" value="1"/>
</dbReference>
<evidence type="ECO:0000256" key="4">
    <source>
        <dbReference type="ARBA" id="ARBA00022857"/>
    </source>
</evidence>
<dbReference type="Proteomes" id="UP000287394">
    <property type="component" value="Chromosome"/>
</dbReference>
<name>A0A402CUT0_9BACT</name>
<keyword evidence="7" id="KW-1185">Reference proteome</keyword>
<dbReference type="AlphaFoldDB" id="A0A402CUT0"/>
<gene>
    <name evidence="6" type="ORF">CCAX7_11300</name>
</gene>
<dbReference type="RefSeq" id="WP_119321125.1">
    <property type="nucleotide sequence ID" value="NZ_AP025739.1"/>
</dbReference>
<dbReference type="GO" id="GO:0010181">
    <property type="term" value="F:FMN binding"/>
    <property type="evidence" value="ECO:0007669"/>
    <property type="project" value="InterPro"/>
</dbReference>
<evidence type="ECO:0000256" key="3">
    <source>
        <dbReference type="ARBA" id="ARBA00022643"/>
    </source>
</evidence>
<evidence type="ECO:0000313" key="7">
    <source>
        <dbReference type="Proteomes" id="UP000287394"/>
    </source>
</evidence>
<dbReference type="GO" id="GO:0003959">
    <property type="term" value="F:NADPH dehydrogenase activity"/>
    <property type="evidence" value="ECO:0007669"/>
    <property type="project" value="InterPro"/>
</dbReference>
<dbReference type="OrthoDB" id="9784632at2"/>
<organism evidence="6 7">
    <name type="scientific">Capsulimonas corticalis</name>
    <dbReference type="NCBI Taxonomy" id="2219043"/>
    <lineage>
        <taxon>Bacteria</taxon>
        <taxon>Bacillati</taxon>
        <taxon>Armatimonadota</taxon>
        <taxon>Armatimonadia</taxon>
        <taxon>Capsulimonadales</taxon>
        <taxon>Capsulimonadaceae</taxon>
        <taxon>Capsulimonas</taxon>
    </lineage>
</organism>
<dbReference type="SUPFAM" id="SSF51395">
    <property type="entry name" value="FMN-linked oxidoreductases"/>
    <property type="match status" value="1"/>
</dbReference>
<dbReference type="GO" id="GO:0050661">
    <property type="term" value="F:NADP binding"/>
    <property type="evidence" value="ECO:0007669"/>
    <property type="project" value="InterPro"/>
</dbReference>
<dbReference type="Pfam" id="PF00724">
    <property type="entry name" value="Oxidored_FMN"/>
    <property type="match status" value="1"/>
</dbReference>
<sequence>MAELFDPLTLRGVTLRNRIGVSPMCQYSAVDGLPNDWHVAHLGARAYGGAALVITEATAVEARGRITPGDTGIWSDAHTEAWSRITKLIHNAGAVAGIQLAHAGRKASTAVPWNGGKGVSDADGGWEPVGVTSEPFEPNYRTPHALTVAEIHQIQTAFRDAAVRADAAGFDWIEIHAAHGYLLHTFLSPLTNTRADEYGGSFENRARFLTETVKTVREVWPTEKALAVRLSATDWVDEGWTPQESVAVSRILKDLGVDLIDCSSGGIAPGIKIPTGPGYQVFLSDTVRHDAGVPTAAVGMITEPDHAAQIIHDGQADLVLLAREFLREPNWPILAAKALGKAGAVPIPVQYERAF</sequence>
<evidence type="ECO:0000256" key="1">
    <source>
        <dbReference type="ARBA" id="ARBA00001917"/>
    </source>
</evidence>
<dbReference type="InterPro" id="IPR044152">
    <property type="entry name" value="YqjM-like"/>
</dbReference>
<dbReference type="PANTHER" id="PTHR43303">
    <property type="entry name" value="NADPH DEHYDROGENASE C23G7.10C-RELATED"/>
    <property type="match status" value="1"/>
</dbReference>
<dbReference type="CDD" id="cd02932">
    <property type="entry name" value="OYE_YqiM_FMN"/>
    <property type="match status" value="1"/>
</dbReference>
<dbReference type="InterPro" id="IPR013785">
    <property type="entry name" value="Aldolase_TIM"/>
</dbReference>
<dbReference type="KEGG" id="ccot:CCAX7_11300"/>
<dbReference type="EMBL" id="AP025739">
    <property type="protein sequence ID" value="BDI29079.1"/>
    <property type="molecule type" value="Genomic_DNA"/>
</dbReference>
<evidence type="ECO:0000313" key="6">
    <source>
        <dbReference type="EMBL" id="BDI29079.1"/>
    </source>
</evidence>
<dbReference type="InterPro" id="IPR001155">
    <property type="entry name" value="OxRdtase_FMN_N"/>
</dbReference>
<accession>A0A402CUT0</accession>
<keyword evidence="3" id="KW-0288">FMN</keyword>
<reference evidence="6 7" key="1">
    <citation type="journal article" date="2019" name="Int. J. Syst. Evol. Microbiol.">
        <title>Capsulimonas corticalis gen. nov., sp. nov., an aerobic capsulated bacterium, of a novel bacterial order, Capsulimonadales ord. nov., of the class Armatimonadia of the phylum Armatimonadetes.</title>
        <authorList>
            <person name="Li J."/>
            <person name="Kudo C."/>
            <person name="Tonouchi A."/>
        </authorList>
    </citation>
    <scope>NUCLEOTIDE SEQUENCE [LARGE SCALE GENOMIC DNA]</scope>
    <source>
        <strain evidence="6 7">AX-7</strain>
    </source>
</reference>
<comment type="cofactor">
    <cofactor evidence="1">
        <name>FMN</name>
        <dbReference type="ChEBI" id="CHEBI:58210"/>
    </cofactor>
</comment>
<dbReference type="FunCoup" id="A0A402CUT0">
    <property type="interactions" value="189"/>
</dbReference>
<protein>
    <submittedName>
        <fullName evidence="6">Oxidoreductase</fullName>
    </submittedName>
</protein>